<sequence>MTTAQATTLSGRRAPRLSAGTWETMFSIGYLVVVTNLMLVVAGLPLLLLLVTTDPRRSWPALVLAAVLAVPALSGAFGVFRAFTVDRSTAVARVFWLTWRQQLRRSLALGTLAAGTGVMIVVDVIAVSGTRLGAAVTPALLVLGGLAATTTLIALVASVERPDARLREVLKVSLYLGSRRWYLTVVSFGVLILLAVTFTSHPALALGLAAAPLLYAVWGNSRFVLLPVLAPDPAQA</sequence>
<keyword evidence="1" id="KW-1133">Transmembrane helix</keyword>
<name>A0A2A9E797_9MICO</name>
<organism evidence="2 3">
    <name type="scientific">Sanguibacter antarcticus</name>
    <dbReference type="NCBI Taxonomy" id="372484"/>
    <lineage>
        <taxon>Bacteria</taxon>
        <taxon>Bacillati</taxon>
        <taxon>Actinomycetota</taxon>
        <taxon>Actinomycetes</taxon>
        <taxon>Micrococcales</taxon>
        <taxon>Sanguibacteraceae</taxon>
        <taxon>Sanguibacter</taxon>
    </lineage>
</organism>
<protein>
    <submittedName>
        <fullName evidence="2">Uncharacterized protein DUF624</fullName>
    </submittedName>
</protein>
<evidence type="ECO:0000313" key="3">
    <source>
        <dbReference type="Proteomes" id="UP000225548"/>
    </source>
</evidence>
<evidence type="ECO:0000256" key="1">
    <source>
        <dbReference type="SAM" id="Phobius"/>
    </source>
</evidence>
<dbReference type="OrthoDB" id="3402079at2"/>
<comment type="caution">
    <text evidence="2">The sequence shown here is derived from an EMBL/GenBank/DDBJ whole genome shotgun (WGS) entry which is preliminary data.</text>
</comment>
<reference evidence="2 3" key="1">
    <citation type="submission" date="2017-10" db="EMBL/GenBank/DDBJ databases">
        <title>Sequencing the genomes of 1000 actinobacteria strains.</title>
        <authorList>
            <person name="Klenk H.-P."/>
        </authorList>
    </citation>
    <scope>NUCLEOTIDE SEQUENCE [LARGE SCALE GENOMIC DNA]</scope>
    <source>
        <strain evidence="2 3">DSM 18966</strain>
    </source>
</reference>
<dbReference type="Proteomes" id="UP000225548">
    <property type="component" value="Unassembled WGS sequence"/>
</dbReference>
<dbReference type="AlphaFoldDB" id="A0A2A9E797"/>
<feature type="transmembrane region" description="Helical" evidence="1">
    <location>
        <begin position="139"/>
        <end position="159"/>
    </location>
</feature>
<feature type="transmembrane region" description="Helical" evidence="1">
    <location>
        <begin position="62"/>
        <end position="85"/>
    </location>
</feature>
<feature type="transmembrane region" description="Helical" evidence="1">
    <location>
        <begin position="180"/>
        <end position="198"/>
    </location>
</feature>
<keyword evidence="1" id="KW-0812">Transmembrane</keyword>
<evidence type="ECO:0000313" key="2">
    <source>
        <dbReference type="EMBL" id="PFG34431.1"/>
    </source>
</evidence>
<dbReference type="EMBL" id="PDJG01000001">
    <property type="protein sequence ID" value="PFG34431.1"/>
    <property type="molecule type" value="Genomic_DNA"/>
</dbReference>
<feature type="transmembrane region" description="Helical" evidence="1">
    <location>
        <begin position="28"/>
        <end position="50"/>
    </location>
</feature>
<keyword evidence="1" id="KW-0472">Membrane</keyword>
<gene>
    <name evidence="2" type="ORF">ATL42_2341</name>
</gene>
<proteinExistence type="predicted"/>
<feature type="transmembrane region" description="Helical" evidence="1">
    <location>
        <begin position="204"/>
        <end position="230"/>
    </location>
</feature>
<keyword evidence="3" id="KW-1185">Reference proteome</keyword>
<feature type="transmembrane region" description="Helical" evidence="1">
    <location>
        <begin position="106"/>
        <end position="127"/>
    </location>
</feature>
<accession>A0A2A9E797</accession>